<accession>A0A2G9C2A0</accession>
<organism evidence="1 2">
    <name type="scientific">Roseateles chitinivorans</name>
    <dbReference type="NCBI Taxonomy" id="2917965"/>
    <lineage>
        <taxon>Bacteria</taxon>
        <taxon>Pseudomonadati</taxon>
        <taxon>Pseudomonadota</taxon>
        <taxon>Betaproteobacteria</taxon>
        <taxon>Burkholderiales</taxon>
        <taxon>Sphaerotilaceae</taxon>
        <taxon>Roseateles</taxon>
    </lineage>
</organism>
<protein>
    <recommendedName>
        <fullName evidence="3">DUF2938 domain-containing protein</fullName>
    </recommendedName>
</protein>
<feature type="non-terminal residue" evidence="1">
    <location>
        <position position="100"/>
    </location>
</feature>
<evidence type="ECO:0000313" key="2">
    <source>
        <dbReference type="Proteomes" id="UP000231501"/>
    </source>
</evidence>
<name>A0A2G9C2A0_9BURK</name>
<proteinExistence type="predicted"/>
<evidence type="ECO:0008006" key="3">
    <source>
        <dbReference type="Google" id="ProtNLM"/>
    </source>
</evidence>
<keyword evidence="2" id="KW-1185">Reference proteome</keyword>
<reference evidence="1 2" key="1">
    <citation type="submission" date="2017-11" db="EMBL/GenBank/DDBJ databases">
        <title>Draft genome sequence of Mitsuaria sp. HWN-4.</title>
        <authorList>
            <person name="Gundlapally S.R."/>
        </authorList>
    </citation>
    <scope>NUCLEOTIDE SEQUENCE [LARGE SCALE GENOMIC DNA]</scope>
    <source>
        <strain evidence="1 2">HWN-4</strain>
    </source>
</reference>
<sequence>MDTSRWIGLALAAGTWSGVLSAVALMGASRAHGDRTPTGLNGPSHWFFGESAVHAQRFSVRHTVVGALTHQASSFLWSAVFAAARLRQAGAAHGHARVAA</sequence>
<evidence type="ECO:0000313" key="1">
    <source>
        <dbReference type="EMBL" id="PIM50508.1"/>
    </source>
</evidence>
<dbReference type="EMBL" id="PEOG01000132">
    <property type="protein sequence ID" value="PIM50508.1"/>
    <property type="molecule type" value="Genomic_DNA"/>
</dbReference>
<gene>
    <name evidence="1" type="ORF">CS062_24675</name>
</gene>
<dbReference type="AlphaFoldDB" id="A0A2G9C2A0"/>
<comment type="caution">
    <text evidence="1">The sequence shown here is derived from an EMBL/GenBank/DDBJ whole genome shotgun (WGS) entry which is preliminary data.</text>
</comment>
<dbReference type="Proteomes" id="UP000231501">
    <property type="component" value="Unassembled WGS sequence"/>
</dbReference>